<dbReference type="CDD" id="cd00190">
    <property type="entry name" value="Tryp_SPc"/>
    <property type="match status" value="1"/>
</dbReference>
<evidence type="ECO:0000256" key="10">
    <source>
        <dbReference type="ARBA" id="ARBA00022825"/>
    </source>
</evidence>
<evidence type="ECO:0000256" key="2">
    <source>
        <dbReference type="ARBA" id="ARBA00022525"/>
    </source>
</evidence>
<dbReference type="InterPro" id="IPR001254">
    <property type="entry name" value="Trypsin_dom"/>
</dbReference>
<feature type="domain" description="Peptidase S1" evidence="24">
    <location>
        <begin position="421"/>
        <end position="652"/>
    </location>
</feature>
<evidence type="ECO:0000313" key="26">
    <source>
        <dbReference type="EMBL" id="CAH2322633.1"/>
    </source>
</evidence>
<feature type="disulfide bond" evidence="18">
    <location>
        <begin position="140"/>
        <end position="153"/>
    </location>
</feature>
<dbReference type="FunFam" id="2.60.120.290:FF:000006">
    <property type="entry name" value="Mannan-binding lectin serine protease 1"/>
    <property type="match status" value="1"/>
</dbReference>
<dbReference type="Gene3D" id="2.40.10.10">
    <property type="entry name" value="Trypsin-like serine proteases"/>
    <property type="match status" value="1"/>
</dbReference>
<dbReference type="FunFam" id="2.60.120.290:FF:000012">
    <property type="entry name" value="mannan-binding lectin serine protease 1 isoform X1"/>
    <property type="match status" value="1"/>
</dbReference>
<feature type="disulfide bond" evidence="18">
    <location>
        <begin position="215"/>
        <end position="233"/>
    </location>
</feature>
<feature type="disulfide bond" evidence="18">
    <location>
        <begin position="576"/>
        <end position="593"/>
    </location>
</feature>
<evidence type="ECO:0000256" key="12">
    <source>
        <dbReference type="ARBA" id="ARBA00022859"/>
    </source>
</evidence>
<dbReference type="InterPro" id="IPR043504">
    <property type="entry name" value="Peptidase_S1_PA_chymotrypsin"/>
</dbReference>
<feature type="active site" description="Charge relay system" evidence="17">
    <location>
        <position position="607"/>
    </location>
</feature>
<dbReference type="InterPro" id="IPR024175">
    <property type="entry name" value="Pept_S1A_C1r/C1S/mannan-bd"/>
</dbReference>
<dbReference type="PROSITE" id="PS00135">
    <property type="entry name" value="TRYPSIN_SER"/>
    <property type="match status" value="1"/>
</dbReference>
<keyword evidence="9" id="KW-0378">Hydrolase</keyword>
<dbReference type="GO" id="GO:0005615">
    <property type="term" value="C:extracellular space"/>
    <property type="evidence" value="ECO:0007669"/>
    <property type="project" value="TreeGrafter"/>
</dbReference>
<evidence type="ECO:0000256" key="5">
    <source>
        <dbReference type="ARBA" id="ARBA00022659"/>
    </source>
</evidence>
<evidence type="ECO:0000256" key="18">
    <source>
        <dbReference type="PIRSR" id="PIRSR001155-2"/>
    </source>
</evidence>
<feature type="binding site" evidence="20">
    <location>
        <position position="113"/>
    </location>
    <ligand>
        <name>Ca(2+)</name>
        <dbReference type="ChEBI" id="CHEBI:29108"/>
        <label>2</label>
    </ligand>
</feature>
<feature type="domain" description="CUB" evidence="23">
    <location>
        <begin position="1"/>
        <end position="112"/>
    </location>
</feature>
<evidence type="ECO:0000256" key="6">
    <source>
        <dbReference type="ARBA" id="ARBA00022670"/>
    </source>
</evidence>
<feature type="disulfide bond" evidence="18">
    <location>
        <begin position="603"/>
        <end position="631"/>
    </location>
</feature>
<dbReference type="InterPro" id="IPR018097">
    <property type="entry name" value="EGF_Ca-bd_CS"/>
</dbReference>
<evidence type="ECO:0000259" key="25">
    <source>
        <dbReference type="PROSITE" id="PS50923"/>
    </source>
</evidence>
<dbReference type="GO" id="GO:0005509">
    <property type="term" value="F:calcium ion binding"/>
    <property type="evidence" value="ECO:0007669"/>
    <property type="project" value="InterPro"/>
</dbReference>
<dbReference type="PROSITE" id="PS01180">
    <property type="entry name" value="CUB"/>
    <property type="match status" value="2"/>
</dbReference>
<dbReference type="InterPro" id="IPR035976">
    <property type="entry name" value="Sushi/SCR/CCP_sf"/>
</dbReference>
<dbReference type="InterPro" id="IPR009003">
    <property type="entry name" value="Peptidase_S1_PA"/>
</dbReference>
<keyword evidence="15 19" id="KW-0379">Hydroxylation</keyword>
<evidence type="ECO:0000259" key="23">
    <source>
        <dbReference type="PROSITE" id="PS01180"/>
    </source>
</evidence>
<evidence type="ECO:0000256" key="19">
    <source>
        <dbReference type="PIRSR" id="PIRSR001155-3"/>
    </source>
</evidence>
<feature type="domain" description="CUB" evidence="23">
    <location>
        <begin position="157"/>
        <end position="270"/>
    </location>
</feature>
<evidence type="ECO:0000256" key="8">
    <source>
        <dbReference type="ARBA" id="ARBA00022737"/>
    </source>
</evidence>
<dbReference type="SUPFAM" id="SSF57535">
    <property type="entry name" value="Complement control module/SCR domain"/>
    <property type="match status" value="2"/>
</dbReference>
<feature type="domain" description="Sushi" evidence="25">
    <location>
        <begin position="272"/>
        <end position="336"/>
    </location>
</feature>
<comment type="caution">
    <text evidence="22">Lacks conserved residue(s) required for the propagation of feature annotation.</text>
</comment>
<dbReference type="CDD" id="cd00054">
    <property type="entry name" value="EGF_CA"/>
    <property type="match status" value="1"/>
</dbReference>
<dbReference type="PROSITE" id="PS01187">
    <property type="entry name" value="EGF_CA"/>
    <property type="match status" value="1"/>
</dbReference>
<feature type="disulfide bond" description="Interchain (between heavy and light chains)" evidence="18">
    <location>
        <begin position="406"/>
        <end position="530"/>
    </location>
</feature>
<keyword evidence="8" id="KW-0677">Repeat</keyword>
<dbReference type="InterPro" id="IPR033116">
    <property type="entry name" value="TRYPSIN_SER"/>
</dbReference>
<dbReference type="InterPro" id="IPR000742">
    <property type="entry name" value="EGF"/>
</dbReference>
<evidence type="ECO:0000256" key="22">
    <source>
        <dbReference type="PROSITE-ProRule" id="PRU00302"/>
    </source>
</evidence>
<dbReference type="PANTHER" id="PTHR24255:SF18">
    <property type="entry name" value="COMPLEMENT C1S SUBCOMPONENT"/>
    <property type="match status" value="1"/>
</dbReference>
<proteinExistence type="inferred from homology"/>
<feature type="binding site" evidence="20">
    <location>
        <position position="132"/>
    </location>
    <ligand>
        <name>Ca(2+)</name>
        <dbReference type="ChEBI" id="CHEBI:29108"/>
        <label>2</label>
    </ligand>
</feature>
<feature type="binding site" evidence="20">
    <location>
        <position position="135"/>
    </location>
    <ligand>
        <name>Ca(2+)</name>
        <dbReference type="ChEBI" id="CHEBI:29108"/>
        <label>2</label>
    </ligand>
</feature>
<dbReference type="Proteomes" id="UP001295444">
    <property type="component" value="Chromosome 11"/>
</dbReference>
<evidence type="ECO:0000256" key="16">
    <source>
        <dbReference type="ARBA" id="ARBA00024195"/>
    </source>
</evidence>
<feature type="disulfide bond" evidence="18">
    <location>
        <begin position="125"/>
        <end position="138"/>
    </location>
</feature>
<keyword evidence="13 18" id="KW-1015">Disulfide bond</keyword>
<dbReference type="GO" id="GO:0045087">
    <property type="term" value="P:innate immune response"/>
    <property type="evidence" value="ECO:0007669"/>
    <property type="project" value="UniProtKB-KW"/>
</dbReference>
<dbReference type="SMART" id="SM00020">
    <property type="entry name" value="Tryp_SPc"/>
    <property type="match status" value="1"/>
</dbReference>
<keyword evidence="7" id="KW-0732">Signal</keyword>
<organism evidence="26 27">
    <name type="scientific">Pelobates cultripes</name>
    <name type="common">Western spadefoot toad</name>
    <dbReference type="NCBI Taxonomy" id="61616"/>
    <lineage>
        <taxon>Eukaryota</taxon>
        <taxon>Metazoa</taxon>
        <taxon>Chordata</taxon>
        <taxon>Craniata</taxon>
        <taxon>Vertebrata</taxon>
        <taxon>Euteleostomi</taxon>
        <taxon>Amphibia</taxon>
        <taxon>Batrachia</taxon>
        <taxon>Anura</taxon>
        <taxon>Pelobatoidea</taxon>
        <taxon>Pelobatidae</taxon>
        <taxon>Pelobates</taxon>
    </lineage>
</organism>
<keyword evidence="12" id="KW-0391">Immunity</keyword>
<dbReference type="PROSITE" id="PS01186">
    <property type="entry name" value="EGF_2"/>
    <property type="match status" value="1"/>
</dbReference>
<dbReference type="Pfam" id="PF00089">
    <property type="entry name" value="Trypsin"/>
    <property type="match status" value="1"/>
</dbReference>
<dbReference type="SMART" id="SM00032">
    <property type="entry name" value="CCP"/>
    <property type="match status" value="2"/>
</dbReference>
<dbReference type="Gene3D" id="2.60.120.290">
    <property type="entry name" value="Spermadhesin, CUB domain"/>
    <property type="match status" value="2"/>
</dbReference>
<keyword evidence="20" id="KW-0479">Metal-binding</keyword>
<evidence type="ECO:0000256" key="15">
    <source>
        <dbReference type="ARBA" id="ARBA00023278"/>
    </source>
</evidence>
<feature type="binding site" evidence="20">
    <location>
        <position position="42"/>
    </location>
    <ligand>
        <name>Ca(2+)</name>
        <dbReference type="ChEBI" id="CHEBI:29108"/>
        <label>1</label>
    </ligand>
</feature>
<evidence type="ECO:0000313" key="27">
    <source>
        <dbReference type="Proteomes" id="UP001295444"/>
    </source>
</evidence>
<dbReference type="SUPFAM" id="SSF49854">
    <property type="entry name" value="Spermadhesin, CUB domain"/>
    <property type="match status" value="2"/>
</dbReference>
<evidence type="ECO:0000256" key="13">
    <source>
        <dbReference type="ARBA" id="ARBA00023157"/>
    </source>
</evidence>
<feature type="binding site" evidence="20">
    <location>
        <position position="95"/>
    </location>
    <ligand>
        <name>Ca(2+)</name>
        <dbReference type="ChEBI" id="CHEBI:29108"/>
        <label>1</label>
    </ligand>
</feature>
<dbReference type="PANTHER" id="PTHR24255">
    <property type="entry name" value="COMPLEMENT COMPONENT 1, S SUBCOMPONENT-RELATED"/>
    <property type="match status" value="1"/>
</dbReference>
<accession>A0AAD1TGF1</accession>
<comment type="subcellular location">
    <subcellularLocation>
        <location evidence="1">Secreted</location>
    </subcellularLocation>
</comment>
<feature type="binding site" evidence="20">
    <location>
        <position position="114"/>
    </location>
    <ligand>
        <name>Ca(2+)</name>
        <dbReference type="ChEBI" id="CHEBI:29108"/>
        <label>2</label>
    </ligand>
</feature>
<dbReference type="Gene3D" id="2.10.70.10">
    <property type="entry name" value="Complement Module, domain 1"/>
    <property type="match status" value="2"/>
</dbReference>
<evidence type="ECO:0000256" key="3">
    <source>
        <dbReference type="ARBA" id="ARBA00022536"/>
    </source>
</evidence>
<feature type="binding site" evidence="20">
    <location>
        <position position="50"/>
    </location>
    <ligand>
        <name>Ca(2+)</name>
        <dbReference type="ChEBI" id="CHEBI:29108"/>
        <label>1</label>
    </ligand>
</feature>
<dbReference type="InterPro" id="IPR001314">
    <property type="entry name" value="Peptidase_S1A"/>
</dbReference>
<feature type="modified residue" description="(3R)-3-hydroxyasparagine" evidence="19">
    <location>
        <position position="131"/>
    </location>
</feature>
<comment type="similarity">
    <text evidence="16">Belongs to the peptidase S1 family. CLIP subfamily.</text>
</comment>
<dbReference type="Pfam" id="PF14670">
    <property type="entry name" value="FXa_inhibition"/>
    <property type="match status" value="1"/>
</dbReference>
<name>A0AAD1TGF1_PELCU</name>
<dbReference type="CDD" id="cd00033">
    <property type="entry name" value="CCP"/>
    <property type="match status" value="2"/>
</dbReference>
<feature type="binding site" evidence="20">
    <location>
        <position position="208"/>
    </location>
    <ligand>
        <name>Ca(2+)</name>
        <dbReference type="ChEBI" id="CHEBI:29108"/>
        <label>3</label>
    </ligand>
</feature>
<dbReference type="GO" id="GO:0004252">
    <property type="term" value="F:serine-type endopeptidase activity"/>
    <property type="evidence" value="ECO:0007669"/>
    <property type="project" value="InterPro"/>
</dbReference>
<evidence type="ECO:0000256" key="1">
    <source>
        <dbReference type="ARBA" id="ARBA00004613"/>
    </source>
</evidence>
<feature type="active site" description="Charge relay system" evidence="17">
    <location>
        <position position="459"/>
    </location>
</feature>
<dbReference type="AlphaFoldDB" id="A0AAD1TGF1"/>
<feature type="active site" description="Charge relay system" evidence="17">
    <location>
        <position position="510"/>
    </location>
</feature>
<dbReference type="Pfam" id="PF00084">
    <property type="entry name" value="Sushi"/>
    <property type="match status" value="2"/>
</dbReference>
<keyword evidence="14" id="KW-0325">Glycoprotein</keyword>
<dbReference type="GO" id="GO:0006956">
    <property type="term" value="P:complement activation"/>
    <property type="evidence" value="ECO:0007669"/>
    <property type="project" value="InterPro"/>
</dbReference>
<feature type="disulfide bond" evidence="18">
    <location>
        <begin position="117"/>
        <end position="129"/>
    </location>
</feature>
<evidence type="ECO:0000259" key="24">
    <source>
        <dbReference type="PROSITE" id="PS50240"/>
    </source>
</evidence>
<dbReference type="PRINTS" id="PR00722">
    <property type="entry name" value="CHYMOTRYPSIN"/>
</dbReference>
<dbReference type="Pfam" id="PF00431">
    <property type="entry name" value="CUB"/>
    <property type="match status" value="2"/>
</dbReference>
<evidence type="ECO:0000256" key="21">
    <source>
        <dbReference type="PROSITE-ProRule" id="PRU00059"/>
    </source>
</evidence>
<dbReference type="InterPro" id="IPR000436">
    <property type="entry name" value="Sushi_SCR_CCP_dom"/>
</dbReference>
<dbReference type="InterPro" id="IPR001881">
    <property type="entry name" value="EGF-like_Ca-bd_dom"/>
</dbReference>
<gene>
    <name evidence="26" type="ORF">PECUL_23A024196</name>
</gene>
<dbReference type="PIRSF" id="PIRSF001155">
    <property type="entry name" value="C1r_C1s_MASP"/>
    <property type="match status" value="1"/>
</dbReference>
<keyword evidence="4" id="KW-0399">Innate immunity</keyword>
<keyword evidence="10" id="KW-0720">Serine protease</keyword>
<comment type="PTM">
    <text evidence="19">The iron and 2-oxoglutarate dependent 3-hydroxylation of aspartate and asparagine is (R) stereospecific within EGF domains.</text>
</comment>
<reference evidence="26" key="1">
    <citation type="submission" date="2022-03" db="EMBL/GenBank/DDBJ databases">
        <authorList>
            <person name="Alioto T."/>
            <person name="Alioto T."/>
            <person name="Gomez Garrido J."/>
        </authorList>
    </citation>
    <scope>NUCLEOTIDE SEQUENCE</scope>
</reference>
<dbReference type="SMART" id="SM00042">
    <property type="entry name" value="CUB"/>
    <property type="match status" value="2"/>
</dbReference>
<evidence type="ECO:0000256" key="9">
    <source>
        <dbReference type="ARBA" id="ARBA00022801"/>
    </source>
</evidence>
<feature type="binding site" evidence="20">
    <location>
        <position position="218"/>
    </location>
    <ligand>
        <name>Ca(2+)</name>
        <dbReference type="ChEBI" id="CHEBI:29108"/>
        <label>3</label>
    </ligand>
</feature>
<sequence length="667" mass="73901">MYGEITSPNYPQGYPNNAQNSWEITVPKGFGIKIYFLHLDIEPSENCEYDFVQIIVGDQVEGKFCGRKTDPSLPSIPVHELYFPTNNLTLQFTSDFSNEERYTGFSAHYIAMDVDECDESSEIECSHFCNNYIGGYFCSCHPGYFLHPNNHTCGVQCSGNLFTDLRGQINSPGYPSNYPENSLCEYKVHLSPGYQVILTFQTKVFDIEAGEDGSCIYDTLTIQVGGRTFGPYCGKSPPPQIETGSNEVTIIFQTDSGGDHKGWRINYSEDAIPCDHLVFQHSLLNPRKNKYVFKDTVTVTCQEGYEFVTTQLNMKSMQSTCQDDGTWSVTEPTCTPVDCGHPNSIDNGSPIFSQTTYLSEATYICDSDFYKLTLPPSGDDTFVCSAKGDWVGKSGGDEIPKCKAVCGVCSTGKCEDGIGRIFGGNPAEPGQFPWQIAFISPSRGSGALISDRWILTAAHVVQDKDSPEMYGGVINLRPKKQENLLKAKKIIVHPNWVTQDNDKRVNYNHDIALVLLCSKVKLGSLISPICLPGSDHGMSPTLSQRAYIAGWGATEKKERTPHLLFTIVALNKNEKCQELDKEKKYTYTSNMLCAGDATGHDSCKGDSGGPLMFFGEGRMYTAGITSWGVNCGKFGVYTKVENYLDWIKETMERVEMEEDGSPDPECA</sequence>
<dbReference type="FunFam" id="2.10.25.10:FF:000059">
    <property type="entry name" value="Mannan-binding lectin serine protease 1"/>
    <property type="match status" value="1"/>
</dbReference>
<keyword evidence="2" id="KW-0964">Secreted</keyword>
<dbReference type="Gene3D" id="2.10.25.10">
    <property type="entry name" value="Laminin"/>
    <property type="match status" value="1"/>
</dbReference>
<feature type="binding site" evidence="20">
    <location>
        <position position="97"/>
    </location>
    <ligand>
        <name>Ca(2+)</name>
        <dbReference type="ChEBI" id="CHEBI:29108"/>
        <label>1</label>
    </ligand>
</feature>
<dbReference type="InterPro" id="IPR000859">
    <property type="entry name" value="CUB_dom"/>
</dbReference>
<dbReference type="EMBL" id="OW240922">
    <property type="protein sequence ID" value="CAH2322633.1"/>
    <property type="molecule type" value="Genomic_DNA"/>
</dbReference>
<feature type="disulfide bond" evidence="18">
    <location>
        <begin position="47"/>
        <end position="65"/>
    </location>
</feature>
<evidence type="ECO:0000256" key="14">
    <source>
        <dbReference type="ARBA" id="ARBA00023180"/>
    </source>
</evidence>
<feature type="disulfide bond" evidence="18">
    <location>
        <begin position="301"/>
        <end position="334"/>
    </location>
</feature>
<feature type="disulfide bond" evidence="18">
    <location>
        <begin position="365"/>
        <end position="402"/>
    </location>
</feature>
<dbReference type="FunFam" id="2.40.10.10:FF:000002">
    <property type="entry name" value="Transmembrane protease serine"/>
    <property type="match status" value="1"/>
</dbReference>
<evidence type="ECO:0000256" key="4">
    <source>
        <dbReference type="ARBA" id="ARBA00022588"/>
    </source>
</evidence>
<dbReference type="InterPro" id="IPR035914">
    <property type="entry name" value="Sperma_CUB_dom_sf"/>
</dbReference>
<protein>
    <submittedName>
        <fullName evidence="26">Complement C1s subcomponent</fullName>
    </submittedName>
</protein>
<keyword evidence="3" id="KW-0245">EGF-like domain</keyword>
<feature type="binding site" evidence="20">
    <location>
        <position position="255"/>
    </location>
    <ligand>
        <name>Ca(2+)</name>
        <dbReference type="ChEBI" id="CHEBI:29108"/>
        <label>3</label>
    </ligand>
</feature>
<keyword evidence="27" id="KW-1185">Reference proteome</keyword>
<dbReference type="SUPFAM" id="SSF57196">
    <property type="entry name" value="EGF/Laminin"/>
    <property type="match status" value="1"/>
</dbReference>
<evidence type="ECO:0000256" key="20">
    <source>
        <dbReference type="PIRSR" id="PIRSR001155-4"/>
    </source>
</evidence>
<feature type="binding site" evidence="20">
    <location>
        <position position="131"/>
    </location>
    <ligand>
        <name>Ca(2+)</name>
        <dbReference type="ChEBI" id="CHEBI:29108"/>
        <label>2</label>
    </ligand>
</feature>
<keyword evidence="5 22" id="KW-0768">Sushi</keyword>
<feature type="binding site" evidence="20">
    <location>
        <position position="116"/>
    </location>
    <ligand>
        <name>Ca(2+)</name>
        <dbReference type="ChEBI" id="CHEBI:29108"/>
        <label>2</label>
    </ligand>
</feature>
<dbReference type="PROSITE" id="PS50923">
    <property type="entry name" value="SUSHI"/>
    <property type="match status" value="2"/>
</dbReference>
<dbReference type="PROSITE" id="PS50240">
    <property type="entry name" value="TRYPSIN_DOM"/>
    <property type="match status" value="1"/>
</dbReference>
<evidence type="ECO:0000256" key="11">
    <source>
        <dbReference type="ARBA" id="ARBA00022837"/>
    </source>
</evidence>
<feature type="domain" description="Sushi" evidence="25">
    <location>
        <begin position="337"/>
        <end position="404"/>
    </location>
</feature>
<evidence type="ECO:0000256" key="7">
    <source>
        <dbReference type="ARBA" id="ARBA00022729"/>
    </source>
</evidence>
<feature type="disulfide bond" evidence="18 21">
    <location>
        <begin position="157"/>
        <end position="184"/>
    </location>
</feature>
<keyword evidence="11 20" id="KW-0106">Calcium</keyword>
<keyword evidence="6" id="KW-0645">Protease</keyword>
<evidence type="ECO:0000256" key="17">
    <source>
        <dbReference type="PIRSR" id="PIRSR001155-1"/>
    </source>
</evidence>
<feature type="disulfide bond" evidence="18">
    <location>
        <begin position="274"/>
        <end position="321"/>
    </location>
</feature>
<dbReference type="SMART" id="SM00179">
    <property type="entry name" value="EGF_CA"/>
    <property type="match status" value="1"/>
</dbReference>
<dbReference type="SUPFAM" id="SSF50494">
    <property type="entry name" value="Trypsin-like serine proteases"/>
    <property type="match status" value="1"/>
</dbReference>
<dbReference type="GO" id="GO:0006508">
    <property type="term" value="P:proteolysis"/>
    <property type="evidence" value="ECO:0007669"/>
    <property type="project" value="UniProtKB-KW"/>
</dbReference>
<feature type="disulfide bond" evidence="18">
    <location>
        <begin position="339"/>
        <end position="384"/>
    </location>
</feature>
<dbReference type="CDD" id="cd00041">
    <property type="entry name" value="CUB"/>
    <property type="match status" value="2"/>
</dbReference>